<keyword evidence="2 7" id="KW-0812">Transmembrane</keyword>
<dbReference type="GO" id="GO:0016020">
    <property type="term" value="C:membrane"/>
    <property type="evidence" value="ECO:0007669"/>
    <property type="project" value="UniProtKB-SubCell"/>
</dbReference>
<feature type="transmembrane region" description="Helical" evidence="7">
    <location>
        <begin position="203"/>
        <end position="223"/>
    </location>
</feature>
<feature type="transmembrane region" description="Helical" evidence="7">
    <location>
        <begin position="124"/>
        <end position="150"/>
    </location>
</feature>
<comment type="similarity">
    <text evidence="5">Belongs to the SAT4 family.</text>
</comment>
<comment type="subcellular location">
    <subcellularLocation>
        <location evidence="1">Membrane</location>
        <topology evidence="1">Multi-pass membrane protein</topology>
    </subcellularLocation>
</comment>
<dbReference type="InParanoid" id="A0A1V8T4E3"/>
<keyword evidence="10" id="KW-1185">Reference proteome</keyword>
<evidence type="ECO:0000259" key="8">
    <source>
        <dbReference type="Pfam" id="PF20684"/>
    </source>
</evidence>
<accession>A0A1V8T4E3</accession>
<dbReference type="STRING" id="1507870.A0A1V8T4E3"/>
<feature type="transmembrane region" description="Helical" evidence="7">
    <location>
        <begin position="12"/>
        <end position="33"/>
    </location>
</feature>
<dbReference type="PANTHER" id="PTHR33048">
    <property type="entry name" value="PTH11-LIKE INTEGRAL MEMBRANE PROTEIN (AFU_ORTHOLOGUE AFUA_5G11245)"/>
    <property type="match status" value="1"/>
</dbReference>
<feature type="compositionally biased region" description="Basic and acidic residues" evidence="6">
    <location>
        <begin position="347"/>
        <end position="362"/>
    </location>
</feature>
<dbReference type="InterPro" id="IPR049326">
    <property type="entry name" value="Rhodopsin_dom_fungi"/>
</dbReference>
<evidence type="ECO:0000256" key="1">
    <source>
        <dbReference type="ARBA" id="ARBA00004141"/>
    </source>
</evidence>
<evidence type="ECO:0000256" key="3">
    <source>
        <dbReference type="ARBA" id="ARBA00022989"/>
    </source>
</evidence>
<evidence type="ECO:0000256" key="4">
    <source>
        <dbReference type="ARBA" id="ARBA00023136"/>
    </source>
</evidence>
<organism evidence="9 10">
    <name type="scientific">Cryoendolithus antarcticus</name>
    <dbReference type="NCBI Taxonomy" id="1507870"/>
    <lineage>
        <taxon>Eukaryota</taxon>
        <taxon>Fungi</taxon>
        <taxon>Dikarya</taxon>
        <taxon>Ascomycota</taxon>
        <taxon>Pezizomycotina</taxon>
        <taxon>Dothideomycetes</taxon>
        <taxon>Dothideomycetidae</taxon>
        <taxon>Cladosporiales</taxon>
        <taxon>Cladosporiaceae</taxon>
        <taxon>Cryoendolithus</taxon>
    </lineage>
</organism>
<feature type="transmembrane region" description="Helical" evidence="7">
    <location>
        <begin position="45"/>
        <end position="68"/>
    </location>
</feature>
<dbReference type="OrthoDB" id="444631at2759"/>
<dbReference type="Pfam" id="PF20684">
    <property type="entry name" value="Fung_rhodopsin"/>
    <property type="match status" value="1"/>
</dbReference>
<dbReference type="InterPro" id="IPR052337">
    <property type="entry name" value="SAT4-like"/>
</dbReference>
<feature type="transmembrane region" description="Helical" evidence="7">
    <location>
        <begin position="170"/>
        <end position="191"/>
    </location>
</feature>
<comment type="caution">
    <text evidence="9">The sequence shown here is derived from an EMBL/GenBank/DDBJ whole genome shotgun (WGS) entry which is preliminary data.</text>
</comment>
<feature type="transmembrane region" description="Helical" evidence="7">
    <location>
        <begin position="88"/>
        <end position="112"/>
    </location>
</feature>
<evidence type="ECO:0000313" key="9">
    <source>
        <dbReference type="EMBL" id="OQO06179.1"/>
    </source>
</evidence>
<gene>
    <name evidence="9" type="ORF">B0A48_08767</name>
</gene>
<evidence type="ECO:0000313" key="10">
    <source>
        <dbReference type="Proteomes" id="UP000192596"/>
    </source>
</evidence>
<sequence length="379" mass="41869">MAVGTDASPIAVLAVTLVFIILATIATMLRLYTRFGLARNAGLDDVFIALALAFALATESMVALEAVYDNGRAKAPLTPAQGLSYAKTVYVSIIMYNVALFCIKVSLILQYLRIFPQKEFRMACYGMMAIVFVYSSWCIWGQVFFCTPIAGFWDFELARTAKCFPKLPVWFTNACMNIVTDIAIVALPIPMIRQLKMAKRQKFALMGVFALGFFTCLTSILRLQSLYSAAQLQGGLNQHGAMAALWSQVELATGIICSCLPTLRTLIARTIPNLLGSSAHRTNPSSGNVHYYGTNSLKCAQLERSGRGLSGREQPQQKSYARRESHGEDSIETEELASSPKNIRVVTRVEQEVERHRDDGARSDQGSTRDLIRRSSFAD</sequence>
<protein>
    <recommendedName>
        <fullName evidence="8">Rhodopsin domain-containing protein</fullName>
    </recommendedName>
</protein>
<dbReference type="PANTHER" id="PTHR33048:SF47">
    <property type="entry name" value="INTEGRAL MEMBRANE PROTEIN-RELATED"/>
    <property type="match status" value="1"/>
</dbReference>
<feature type="region of interest" description="Disordered" evidence="6">
    <location>
        <begin position="305"/>
        <end position="379"/>
    </location>
</feature>
<dbReference type="EMBL" id="NAJO01000017">
    <property type="protein sequence ID" value="OQO06179.1"/>
    <property type="molecule type" value="Genomic_DNA"/>
</dbReference>
<reference evidence="10" key="1">
    <citation type="submission" date="2017-03" db="EMBL/GenBank/DDBJ databases">
        <title>Genomes of endolithic fungi from Antarctica.</title>
        <authorList>
            <person name="Coleine C."/>
            <person name="Masonjones S."/>
            <person name="Stajich J.E."/>
        </authorList>
    </citation>
    <scope>NUCLEOTIDE SEQUENCE [LARGE SCALE GENOMIC DNA]</scope>
    <source>
        <strain evidence="10">CCFEE 5527</strain>
    </source>
</reference>
<evidence type="ECO:0000256" key="5">
    <source>
        <dbReference type="ARBA" id="ARBA00038359"/>
    </source>
</evidence>
<evidence type="ECO:0000256" key="6">
    <source>
        <dbReference type="SAM" id="MobiDB-lite"/>
    </source>
</evidence>
<dbReference type="Proteomes" id="UP000192596">
    <property type="component" value="Unassembled WGS sequence"/>
</dbReference>
<evidence type="ECO:0000256" key="7">
    <source>
        <dbReference type="SAM" id="Phobius"/>
    </source>
</evidence>
<keyword evidence="3 7" id="KW-1133">Transmembrane helix</keyword>
<dbReference type="AlphaFoldDB" id="A0A1V8T4E3"/>
<proteinExistence type="inferred from homology"/>
<feature type="domain" description="Rhodopsin" evidence="8">
    <location>
        <begin position="29"/>
        <end position="269"/>
    </location>
</feature>
<evidence type="ECO:0000256" key="2">
    <source>
        <dbReference type="ARBA" id="ARBA00022692"/>
    </source>
</evidence>
<name>A0A1V8T4E3_9PEZI</name>
<keyword evidence="4 7" id="KW-0472">Membrane</keyword>